<name>A0ABD3MEX4_9STRA</name>
<protein>
    <recommendedName>
        <fullName evidence="1">Fibronectin type-III domain-containing protein</fullName>
    </recommendedName>
</protein>
<evidence type="ECO:0000259" key="1">
    <source>
        <dbReference type="Pfam" id="PF00041"/>
    </source>
</evidence>
<keyword evidence="3" id="KW-1185">Reference proteome</keyword>
<dbReference type="Gene3D" id="2.60.40.10">
    <property type="entry name" value="Immunoglobulins"/>
    <property type="match status" value="1"/>
</dbReference>
<dbReference type="AlphaFoldDB" id="A0ABD3MEX4"/>
<reference evidence="2 3" key="1">
    <citation type="submission" date="2024-10" db="EMBL/GenBank/DDBJ databases">
        <title>Updated reference genomes for cyclostephanoid diatoms.</title>
        <authorList>
            <person name="Roberts W.R."/>
            <person name="Alverson A.J."/>
        </authorList>
    </citation>
    <scope>NUCLEOTIDE SEQUENCE [LARGE SCALE GENOMIC DNA]</scope>
    <source>
        <strain evidence="2 3">AJA276-08</strain>
    </source>
</reference>
<proteinExistence type="predicted"/>
<dbReference type="EMBL" id="JALLAZ020001835">
    <property type="protein sequence ID" value="KAL3762152.1"/>
    <property type="molecule type" value="Genomic_DNA"/>
</dbReference>
<dbReference type="Pfam" id="PF00041">
    <property type="entry name" value="fn3"/>
    <property type="match status" value="1"/>
</dbReference>
<dbReference type="InterPro" id="IPR036116">
    <property type="entry name" value="FN3_sf"/>
</dbReference>
<dbReference type="SUPFAM" id="SSF49265">
    <property type="entry name" value="Fibronectin type III"/>
    <property type="match status" value="1"/>
</dbReference>
<evidence type="ECO:0000313" key="3">
    <source>
        <dbReference type="Proteomes" id="UP001530315"/>
    </source>
</evidence>
<gene>
    <name evidence="2" type="ORF">ACHAW5_003182</name>
</gene>
<comment type="caution">
    <text evidence="2">The sequence shown here is derived from an EMBL/GenBank/DDBJ whole genome shotgun (WGS) entry which is preliminary data.</text>
</comment>
<evidence type="ECO:0000313" key="2">
    <source>
        <dbReference type="EMBL" id="KAL3762152.1"/>
    </source>
</evidence>
<organism evidence="2 3">
    <name type="scientific">Stephanodiscus triporus</name>
    <dbReference type="NCBI Taxonomy" id="2934178"/>
    <lineage>
        <taxon>Eukaryota</taxon>
        <taxon>Sar</taxon>
        <taxon>Stramenopiles</taxon>
        <taxon>Ochrophyta</taxon>
        <taxon>Bacillariophyta</taxon>
        <taxon>Coscinodiscophyceae</taxon>
        <taxon>Thalassiosirophycidae</taxon>
        <taxon>Stephanodiscales</taxon>
        <taxon>Stephanodiscaceae</taxon>
        <taxon>Stephanodiscus</taxon>
    </lineage>
</organism>
<dbReference type="InterPro" id="IPR003961">
    <property type="entry name" value="FN3_dom"/>
</dbReference>
<dbReference type="CDD" id="cd00063">
    <property type="entry name" value="FN3"/>
    <property type="match status" value="1"/>
</dbReference>
<dbReference type="Proteomes" id="UP001530315">
    <property type="component" value="Unassembled WGS sequence"/>
</dbReference>
<accession>A0ABD3MEX4</accession>
<dbReference type="InterPro" id="IPR013783">
    <property type="entry name" value="Ig-like_fold"/>
</dbReference>
<feature type="domain" description="Fibronectin type-III" evidence="1">
    <location>
        <begin position="17"/>
        <end position="98"/>
    </location>
</feature>
<sequence length="121" mass="13478">MPIRLKRLAQSSSQTIITVAFIPLTSHDIYELQWKEYPQKWEIDGKSKTINVKEVSKNRNNKIQANIEDLNPGTTYTVRLRVLRVVASQGGSATPGKPSPELIIDTEAVSCTPKASQCIIL</sequence>